<evidence type="ECO:0000256" key="6">
    <source>
        <dbReference type="ARBA" id="ARBA00023152"/>
    </source>
</evidence>
<evidence type="ECO:0000256" key="7">
    <source>
        <dbReference type="SAM" id="MobiDB-lite"/>
    </source>
</evidence>
<evidence type="ECO:0000313" key="9">
    <source>
        <dbReference type="EMBL" id="CAE8643908.1"/>
    </source>
</evidence>
<dbReference type="EMBL" id="CAJNNV010033459">
    <property type="protein sequence ID" value="CAE8643908.1"/>
    <property type="molecule type" value="Genomic_DNA"/>
</dbReference>
<sequence length="611" mass="66055">MRRDDSFALGSGVDSSPGASSVDLVGLSRQASEVPRQASCQPASPANASPVKASPSDSGHSEEMEIGVNCAQRVGVVLIGRSGPGINNVITGLHDYLKASSQGSTVICFGLGLHGLIHGHSFELTEELLAAHRNQGGCDLLGQSQPEDLPSLGQDLSACAATVKQLQLDGLVVWGGRNVHSWTARLSEYFAEHKVSTRVVGVPASVQSDLPLIEQTLGYDTVCKLFASIVGNLATQVASSGKLWCFVRIPGRSISHIAAEVALETHPHVVLMSADTKEEAQLGLTEVTQMICNVIEARNRDDNNYGLVLIPDQLLASVAEMQQLFAEVGQIHKHCPDALEGLESGVGRNFSPMLSLLPPLSRALFQTFPERVRAQICHVIHEDSDNAEKGFIDLSSVETEVIFQTLVETELTRRVVLGSFKGAFQVITYSLPYHGRSAMPTNFDCDLGYAIGYAAGVFVEAERTGLLVDISKLKEDVSQWEVGGVPFSSLMQFKEPEPGDRSSKLTYSIRPRSRLLYDLSYESSMPDPCERTLVSPGPAQFEGPCSGTKTQTLCMPQAQRVRQMAKTEQLIKELKSKASAGCQVEVLKAVKMLLQGGVDLMKQRPDLDGRR</sequence>
<dbReference type="OMA" id="SYTTLEC"/>
<evidence type="ECO:0000256" key="1">
    <source>
        <dbReference type="ARBA" id="ARBA00022490"/>
    </source>
</evidence>
<dbReference type="Pfam" id="PF00365">
    <property type="entry name" value="PFK"/>
    <property type="match status" value="1"/>
</dbReference>
<gene>
    <name evidence="9" type="ORF">PGLA1383_LOCUS58197</name>
</gene>
<keyword evidence="1" id="KW-0963">Cytoplasm</keyword>
<dbReference type="GO" id="GO:0046872">
    <property type="term" value="F:metal ion binding"/>
    <property type="evidence" value="ECO:0007669"/>
    <property type="project" value="UniProtKB-KW"/>
</dbReference>
<reference evidence="9" key="1">
    <citation type="submission" date="2021-02" db="EMBL/GenBank/DDBJ databases">
        <authorList>
            <person name="Dougan E. K."/>
            <person name="Rhodes N."/>
            <person name="Thang M."/>
            <person name="Chan C."/>
        </authorList>
    </citation>
    <scope>NUCLEOTIDE SEQUENCE</scope>
</reference>
<dbReference type="AlphaFoldDB" id="A0A813HXY8"/>
<name>A0A813HXY8_POLGL</name>
<dbReference type="InterPro" id="IPR000023">
    <property type="entry name" value="Phosphofructokinase_dom"/>
</dbReference>
<dbReference type="PANTHER" id="PTHR43650:SF17">
    <property type="entry name" value="PYROPHOSPHATE--FRUCTOSE 6-PHOSPHATE 1-PHOSPHOTRANSFERASE SUBUNIT ALPHA 1"/>
    <property type="match status" value="1"/>
</dbReference>
<proteinExistence type="predicted"/>
<evidence type="ECO:0000256" key="4">
    <source>
        <dbReference type="ARBA" id="ARBA00022777"/>
    </source>
</evidence>
<keyword evidence="6" id="KW-0324">Glycolysis</keyword>
<keyword evidence="5" id="KW-0460">Magnesium</keyword>
<evidence type="ECO:0000313" key="10">
    <source>
        <dbReference type="Proteomes" id="UP000654075"/>
    </source>
</evidence>
<keyword evidence="2" id="KW-0808">Transferase</keyword>
<dbReference type="PANTHER" id="PTHR43650">
    <property type="entry name" value="PYROPHOSPHATE--FRUCTOSE 6-PHOSPHATE 1-PHOSPHOTRANSFERASE"/>
    <property type="match status" value="1"/>
</dbReference>
<dbReference type="GO" id="GO:0005829">
    <property type="term" value="C:cytosol"/>
    <property type="evidence" value="ECO:0007669"/>
    <property type="project" value="TreeGrafter"/>
</dbReference>
<organism evidence="9 10">
    <name type="scientific">Polarella glacialis</name>
    <name type="common">Dinoflagellate</name>
    <dbReference type="NCBI Taxonomy" id="89957"/>
    <lineage>
        <taxon>Eukaryota</taxon>
        <taxon>Sar</taxon>
        <taxon>Alveolata</taxon>
        <taxon>Dinophyceae</taxon>
        <taxon>Suessiales</taxon>
        <taxon>Suessiaceae</taxon>
        <taxon>Polarella</taxon>
    </lineage>
</organism>
<dbReference type="Gene3D" id="3.40.50.460">
    <property type="entry name" value="Phosphofructokinase domain"/>
    <property type="match status" value="1"/>
</dbReference>
<dbReference type="GO" id="GO:0003872">
    <property type="term" value="F:6-phosphofructokinase activity"/>
    <property type="evidence" value="ECO:0007669"/>
    <property type="project" value="InterPro"/>
</dbReference>
<dbReference type="InterPro" id="IPR035966">
    <property type="entry name" value="PKF_sf"/>
</dbReference>
<dbReference type="Gene3D" id="3.40.50.450">
    <property type="match status" value="1"/>
</dbReference>
<feature type="region of interest" description="Disordered" evidence="7">
    <location>
        <begin position="1"/>
        <end position="63"/>
    </location>
</feature>
<evidence type="ECO:0000259" key="8">
    <source>
        <dbReference type="Pfam" id="PF00365"/>
    </source>
</evidence>
<comment type="caution">
    <text evidence="9">The sequence shown here is derived from an EMBL/GenBank/DDBJ whole genome shotgun (WGS) entry which is preliminary data.</text>
</comment>
<evidence type="ECO:0000256" key="3">
    <source>
        <dbReference type="ARBA" id="ARBA00022723"/>
    </source>
</evidence>
<dbReference type="UniPathway" id="UPA00109">
    <property type="reaction ID" value="UER00182"/>
</dbReference>
<dbReference type="Proteomes" id="UP000654075">
    <property type="component" value="Unassembled WGS sequence"/>
</dbReference>
<dbReference type="GO" id="GO:0015979">
    <property type="term" value="P:photosynthesis"/>
    <property type="evidence" value="ECO:0007669"/>
    <property type="project" value="TreeGrafter"/>
</dbReference>
<dbReference type="SUPFAM" id="SSF53784">
    <property type="entry name" value="Phosphofructokinase"/>
    <property type="match status" value="1"/>
</dbReference>
<dbReference type="OrthoDB" id="537915at2759"/>
<keyword evidence="10" id="KW-1185">Reference proteome</keyword>
<protein>
    <recommendedName>
        <fullName evidence="8">Phosphofructokinase domain-containing protein</fullName>
    </recommendedName>
</protein>
<accession>A0A813HXY8</accession>
<feature type="compositionally biased region" description="Polar residues" evidence="7">
    <location>
        <begin position="38"/>
        <end position="47"/>
    </location>
</feature>
<dbReference type="Gene3D" id="1.10.10.480">
    <property type="entry name" value="Phosphofructokinase, domain 3"/>
    <property type="match status" value="1"/>
</dbReference>
<keyword evidence="3" id="KW-0479">Metal-binding</keyword>
<dbReference type="GO" id="GO:0009749">
    <property type="term" value="P:response to glucose"/>
    <property type="evidence" value="ECO:0007669"/>
    <property type="project" value="TreeGrafter"/>
</dbReference>
<evidence type="ECO:0000256" key="5">
    <source>
        <dbReference type="ARBA" id="ARBA00022842"/>
    </source>
</evidence>
<feature type="domain" description="Phosphofructokinase" evidence="8">
    <location>
        <begin position="73"/>
        <end position="315"/>
    </location>
</feature>
<dbReference type="GO" id="GO:0047334">
    <property type="term" value="F:diphosphate-fructose-6-phosphate 1-phosphotransferase activity"/>
    <property type="evidence" value="ECO:0007669"/>
    <property type="project" value="TreeGrafter"/>
</dbReference>
<evidence type="ECO:0000256" key="2">
    <source>
        <dbReference type="ARBA" id="ARBA00022679"/>
    </source>
</evidence>
<keyword evidence="4" id="KW-0418">Kinase</keyword>